<dbReference type="GeneID" id="109132848"/>
<evidence type="ECO:0000256" key="1">
    <source>
        <dbReference type="SAM" id="MobiDB-lite"/>
    </source>
</evidence>
<sequence length="305" mass="34487">MDVHNAFLHGDLDEEVYMKLPPGFRHSHPGKSYEDYSLFSYTRNNIELRVLIYVDDLIICGNDGYMLQKFKDYLSRCFSMKLGQVKLKYALDIVADTGDLDSRPVHTPLEQNHHLATDDGPLLSNPKSYRPPHEAHMEAAIHVVRYLSGLPGHGILLKSSSDLSIEVYCDSDWSSCPLTHRSLSAYVVLLGGSPVSWKTKKQKTVSHSSAEAEYRSMYVALKEIKWLRKLLKELGIVHAAPACLFCDSKTAIYIATNLVFYERTKHIGHDCHAVRDAVREGVIVMQHVRTTEQLANIFTKALGRD</sequence>
<dbReference type="PANTHER" id="PTHR11439">
    <property type="entry name" value="GAG-POL-RELATED RETROTRANSPOSON"/>
    <property type="match status" value="1"/>
</dbReference>
<dbReference type="Proteomes" id="UP000694864">
    <property type="component" value="Chromosome 5"/>
</dbReference>
<proteinExistence type="predicted"/>
<gene>
    <name evidence="3" type="primary">LOC109132848</name>
</gene>
<dbReference type="CDD" id="cd09272">
    <property type="entry name" value="RNase_HI_RT_Ty1"/>
    <property type="match status" value="1"/>
</dbReference>
<evidence type="ECO:0000313" key="3">
    <source>
        <dbReference type="RefSeq" id="XP_019100829.1"/>
    </source>
</evidence>
<keyword evidence="2" id="KW-1185">Reference proteome</keyword>
<accession>A0ABM1RP91</accession>
<protein>
    <submittedName>
        <fullName evidence="3">Uncharacterized protein LOC109132848</fullName>
    </submittedName>
</protein>
<feature type="region of interest" description="Disordered" evidence="1">
    <location>
        <begin position="105"/>
        <end position="124"/>
    </location>
</feature>
<dbReference type="InterPro" id="IPR043502">
    <property type="entry name" value="DNA/RNA_pol_sf"/>
</dbReference>
<organism evidence="2 3">
    <name type="scientific">Camelina sativa</name>
    <name type="common">False flax</name>
    <name type="synonym">Myagrum sativum</name>
    <dbReference type="NCBI Taxonomy" id="90675"/>
    <lineage>
        <taxon>Eukaryota</taxon>
        <taxon>Viridiplantae</taxon>
        <taxon>Streptophyta</taxon>
        <taxon>Embryophyta</taxon>
        <taxon>Tracheophyta</taxon>
        <taxon>Spermatophyta</taxon>
        <taxon>Magnoliopsida</taxon>
        <taxon>eudicotyledons</taxon>
        <taxon>Gunneridae</taxon>
        <taxon>Pentapetalae</taxon>
        <taxon>rosids</taxon>
        <taxon>malvids</taxon>
        <taxon>Brassicales</taxon>
        <taxon>Brassicaceae</taxon>
        <taxon>Camelineae</taxon>
        <taxon>Camelina</taxon>
    </lineage>
</organism>
<reference evidence="2" key="1">
    <citation type="journal article" date="2014" name="Nat. Commun.">
        <title>The emerging biofuel crop Camelina sativa retains a highly undifferentiated hexaploid genome structure.</title>
        <authorList>
            <person name="Kagale S."/>
            <person name="Koh C."/>
            <person name="Nixon J."/>
            <person name="Bollina V."/>
            <person name="Clarke W.E."/>
            <person name="Tuteja R."/>
            <person name="Spillane C."/>
            <person name="Robinson S.J."/>
            <person name="Links M.G."/>
            <person name="Clarke C."/>
            <person name="Higgins E.E."/>
            <person name="Huebert T."/>
            <person name="Sharpe A.G."/>
            <person name="Parkin I.A."/>
        </authorList>
    </citation>
    <scope>NUCLEOTIDE SEQUENCE [LARGE SCALE GENOMIC DNA]</scope>
    <source>
        <strain evidence="2">cv. DH55</strain>
    </source>
</reference>
<name>A0ABM1RP91_CAMSA</name>
<dbReference type="RefSeq" id="XP_019100829.1">
    <property type="nucleotide sequence ID" value="XM_019245284.1"/>
</dbReference>
<reference evidence="3" key="2">
    <citation type="submission" date="2025-08" db="UniProtKB">
        <authorList>
            <consortium name="RefSeq"/>
        </authorList>
    </citation>
    <scope>IDENTIFICATION</scope>
    <source>
        <tissue evidence="3">Leaf</tissue>
    </source>
</reference>
<dbReference type="SUPFAM" id="SSF56672">
    <property type="entry name" value="DNA/RNA polymerases"/>
    <property type="match status" value="1"/>
</dbReference>
<dbReference type="PANTHER" id="PTHR11439:SF462">
    <property type="match status" value="1"/>
</dbReference>
<evidence type="ECO:0000313" key="2">
    <source>
        <dbReference type="Proteomes" id="UP000694864"/>
    </source>
</evidence>